<dbReference type="InterPro" id="IPR043128">
    <property type="entry name" value="Rev_trsase/Diguanyl_cyclase"/>
</dbReference>
<dbReference type="RefSeq" id="WP_377152156.1">
    <property type="nucleotide sequence ID" value="NZ_JBHSAF010000012.1"/>
</dbReference>
<dbReference type="Pfam" id="PF00990">
    <property type="entry name" value="GGDEF"/>
    <property type="match status" value="1"/>
</dbReference>
<evidence type="ECO:0000259" key="1">
    <source>
        <dbReference type="PROSITE" id="PS50112"/>
    </source>
</evidence>
<dbReference type="InterPro" id="IPR035965">
    <property type="entry name" value="PAS-like_dom_sf"/>
</dbReference>
<evidence type="ECO:0000259" key="3">
    <source>
        <dbReference type="PROSITE" id="PS50887"/>
    </source>
</evidence>
<dbReference type="Pfam" id="PF00563">
    <property type="entry name" value="EAL"/>
    <property type="match status" value="1"/>
</dbReference>
<dbReference type="SMART" id="SM00052">
    <property type="entry name" value="EAL"/>
    <property type="match status" value="1"/>
</dbReference>
<protein>
    <submittedName>
        <fullName evidence="4">Bifunctional diguanylate cyclase/phosphodiesterase</fullName>
    </submittedName>
</protein>
<dbReference type="InterPro" id="IPR000014">
    <property type="entry name" value="PAS"/>
</dbReference>
<comment type="caution">
    <text evidence="4">The sequence shown here is derived from an EMBL/GenBank/DDBJ whole genome shotgun (WGS) entry which is preliminary data.</text>
</comment>
<feature type="domain" description="GGDEF" evidence="3">
    <location>
        <begin position="175"/>
        <end position="308"/>
    </location>
</feature>
<dbReference type="CDD" id="cd01948">
    <property type="entry name" value="EAL"/>
    <property type="match status" value="1"/>
</dbReference>
<keyword evidence="5" id="KW-1185">Reference proteome</keyword>
<dbReference type="PROSITE" id="PS50887">
    <property type="entry name" value="GGDEF"/>
    <property type="match status" value="1"/>
</dbReference>
<dbReference type="EMBL" id="JBHSAF010000012">
    <property type="protein sequence ID" value="MFC3913752.1"/>
    <property type="molecule type" value="Genomic_DNA"/>
</dbReference>
<evidence type="ECO:0000313" key="4">
    <source>
        <dbReference type="EMBL" id="MFC3913752.1"/>
    </source>
</evidence>
<organism evidence="4 5">
    <name type="scientific">Pseudaeromonas sharmana</name>
    <dbReference type="NCBI Taxonomy" id="328412"/>
    <lineage>
        <taxon>Bacteria</taxon>
        <taxon>Pseudomonadati</taxon>
        <taxon>Pseudomonadota</taxon>
        <taxon>Gammaproteobacteria</taxon>
        <taxon>Aeromonadales</taxon>
        <taxon>Aeromonadaceae</taxon>
        <taxon>Pseudaeromonas</taxon>
    </lineage>
</organism>
<accession>A0ABV8CNI8</accession>
<sequence length="588" mass="66563">MRLQQQVMKMIRRWQGGAMPSVHIDQTLEGGLAKYGIGAVLCDEQGTIRAVNHHFEALCGFNRSELVGRPAPALRSGIYTSTLLDSVLAGIEQHGLWQGRLYSRHKSGRLLAEQLTICRYQAAESLLLCLVGLSQQEQMPAQLEQQGVRMLDPLTGLLDRPGFYAELEQCCSHGMPFGLLSLDLKNFCQINTQFDHHTGDVLLQQLAERLRLLVGSRELIGRVGGDGFALLLPGLSSESQLQEWSEQVLRELHRAFDVGPRKLRLSGTLAGALWPRDGDDHHQLLRHADVALFEARRQQRDYFCFSAQMLDRIAHRERMQKELMDAISKNEIELAYQPIWDNRLGRVAKLEALARWTHREWGVISPVEFIPLAEQSGLIQAMGEKLLARACQDLKQLQAMGYDWLQISINRSTLEFNTLNPDGRDWLDVLHQHELAPSSFIFEITESIFMEGHEDHLQRIRALRSAGCLIAIDDFGTGFSALNYLRLYPMDLVKIDRSFVQQIPGHTQDRLLLKGLIDIVHNLGMQLVVEGIEREEQQAFICSQGCAYTQGFLFSKPLAWADLMSYLRHHHPVVETGQACEPTPMLAI</sequence>
<evidence type="ECO:0000313" key="5">
    <source>
        <dbReference type="Proteomes" id="UP001595692"/>
    </source>
</evidence>
<dbReference type="InterPro" id="IPR000160">
    <property type="entry name" value="GGDEF_dom"/>
</dbReference>
<dbReference type="SUPFAM" id="SSF55785">
    <property type="entry name" value="PYP-like sensor domain (PAS domain)"/>
    <property type="match status" value="1"/>
</dbReference>
<dbReference type="PANTHER" id="PTHR44757">
    <property type="entry name" value="DIGUANYLATE CYCLASE DGCP"/>
    <property type="match status" value="1"/>
</dbReference>
<feature type="domain" description="EAL" evidence="2">
    <location>
        <begin position="316"/>
        <end position="571"/>
    </location>
</feature>
<dbReference type="PROSITE" id="PS50883">
    <property type="entry name" value="EAL"/>
    <property type="match status" value="1"/>
</dbReference>
<dbReference type="SUPFAM" id="SSF55073">
    <property type="entry name" value="Nucleotide cyclase"/>
    <property type="match status" value="1"/>
</dbReference>
<dbReference type="InterPro" id="IPR029787">
    <property type="entry name" value="Nucleotide_cyclase"/>
</dbReference>
<gene>
    <name evidence="4" type="ORF">ACFOSS_09770</name>
</gene>
<dbReference type="Gene3D" id="3.20.20.450">
    <property type="entry name" value="EAL domain"/>
    <property type="match status" value="1"/>
</dbReference>
<dbReference type="Proteomes" id="UP001595692">
    <property type="component" value="Unassembled WGS sequence"/>
</dbReference>
<dbReference type="CDD" id="cd01949">
    <property type="entry name" value="GGDEF"/>
    <property type="match status" value="1"/>
</dbReference>
<dbReference type="Gene3D" id="3.30.450.20">
    <property type="entry name" value="PAS domain"/>
    <property type="match status" value="1"/>
</dbReference>
<name>A0ABV8CNI8_9GAMM</name>
<dbReference type="PROSITE" id="PS50112">
    <property type="entry name" value="PAS"/>
    <property type="match status" value="1"/>
</dbReference>
<dbReference type="InterPro" id="IPR013767">
    <property type="entry name" value="PAS_fold"/>
</dbReference>
<dbReference type="SMART" id="SM00267">
    <property type="entry name" value="GGDEF"/>
    <property type="match status" value="1"/>
</dbReference>
<reference evidence="5" key="1">
    <citation type="journal article" date="2019" name="Int. J. Syst. Evol. Microbiol.">
        <title>The Global Catalogue of Microorganisms (GCM) 10K type strain sequencing project: providing services to taxonomists for standard genome sequencing and annotation.</title>
        <authorList>
            <consortium name="The Broad Institute Genomics Platform"/>
            <consortium name="The Broad Institute Genome Sequencing Center for Infectious Disease"/>
            <person name="Wu L."/>
            <person name="Ma J."/>
        </authorList>
    </citation>
    <scope>NUCLEOTIDE SEQUENCE [LARGE SCALE GENOMIC DNA]</scope>
    <source>
        <strain evidence="5">CCUG 54939</strain>
    </source>
</reference>
<dbReference type="SUPFAM" id="SSF141868">
    <property type="entry name" value="EAL domain-like"/>
    <property type="match status" value="1"/>
</dbReference>
<dbReference type="InterPro" id="IPR035919">
    <property type="entry name" value="EAL_sf"/>
</dbReference>
<dbReference type="NCBIfam" id="TIGR00254">
    <property type="entry name" value="GGDEF"/>
    <property type="match status" value="1"/>
</dbReference>
<dbReference type="InterPro" id="IPR001633">
    <property type="entry name" value="EAL_dom"/>
</dbReference>
<evidence type="ECO:0000259" key="2">
    <source>
        <dbReference type="PROSITE" id="PS50883"/>
    </source>
</evidence>
<feature type="domain" description="PAS" evidence="1">
    <location>
        <begin position="43"/>
        <end position="69"/>
    </location>
</feature>
<proteinExistence type="predicted"/>
<dbReference type="Gene3D" id="3.30.70.270">
    <property type="match status" value="1"/>
</dbReference>
<dbReference type="Pfam" id="PF00989">
    <property type="entry name" value="PAS"/>
    <property type="match status" value="1"/>
</dbReference>
<dbReference type="PANTHER" id="PTHR44757:SF2">
    <property type="entry name" value="BIOFILM ARCHITECTURE MAINTENANCE PROTEIN MBAA"/>
    <property type="match status" value="1"/>
</dbReference>
<dbReference type="InterPro" id="IPR052155">
    <property type="entry name" value="Biofilm_reg_signaling"/>
</dbReference>